<keyword evidence="3" id="KW-1185">Reference proteome</keyword>
<organism evidence="2 3">
    <name type="scientific">Trichoderma gamsii</name>
    <dbReference type="NCBI Taxonomy" id="398673"/>
    <lineage>
        <taxon>Eukaryota</taxon>
        <taxon>Fungi</taxon>
        <taxon>Dikarya</taxon>
        <taxon>Ascomycota</taxon>
        <taxon>Pezizomycotina</taxon>
        <taxon>Sordariomycetes</taxon>
        <taxon>Hypocreomycetidae</taxon>
        <taxon>Hypocreales</taxon>
        <taxon>Hypocreaceae</taxon>
        <taxon>Trichoderma</taxon>
    </lineage>
</organism>
<accession>A0A2P4ZXY8</accession>
<name>A0A2P4ZXY8_9HYPO</name>
<evidence type="ECO:0000256" key="1">
    <source>
        <dbReference type="SAM" id="MobiDB-lite"/>
    </source>
</evidence>
<dbReference type="Proteomes" id="UP000054821">
    <property type="component" value="Unassembled WGS sequence"/>
</dbReference>
<proteinExistence type="predicted"/>
<reference evidence="2 3" key="1">
    <citation type="journal article" date="2016" name="Genome Announc.">
        <title>Draft Whole-Genome Sequence of Trichoderma gamsii T6085, a Promising Biocontrol Agent of Fusarium Head Blight on Wheat.</title>
        <authorList>
            <person name="Baroncelli R."/>
            <person name="Zapparata A."/>
            <person name="Piaggeschi G."/>
            <person name="Sarrocco S."/>
            <person name="Vannacci G."/>
        </authorList>
    </citation>
    <scope>NUCLEOTIDE SEQUENCE [LARGE SCALE GENOMIC DNA]</scope>
    <source>
        <strain evidence="2 3">T6085</strain>
    </source>
</reference>
<sequence>MGTKHKFQTQKTKLGLLSPVLTAFSTQVKIFTHSHNPSDSSFSNPESTTSFTDPPRTQGRTRHIATLKQPLFIHSAFRMPDMEQLFNQWARQAQEPENEDDERERVERFNFNHWARGPWDPEDSEDDNSDSEFGWGDCDGNHPDAEHCEICASSFDCYCYNCYANGAGDDSFHYYYRLFYWYYYYFYMEYYAVHYAERVTRGSQSRHDRDDYL</sequence>
<protein>
    <submittedName>
        <fullName evidence="2">Uncharacterized protein</fullName>
    </submittedName>
</protein>
<evidence type="ECO:0000313" key="3">
    <source>
        <dbReference type="Proteomes" id="UP000054821"/>
    </source>
</evidence>
<feature type="compositionally biased region" description="Polar residues" evidence="1">
    <location>
        <begin position="35"/>
        <end position="52"/>
    </location>
</feature>
<comment type="caution">
    <text evidence="2">The sequence shown here is derived from an EMBL/GenBank/DDBJ whole genome shotgun (WGS) entry which is preliminary data.</text>
</comment>
<dbReference type="AlphaFoldDB" id="A0A2P4ZXY8"/>
<evidence type="ECO:0000313" key="2">
    <source>
        <dbReference type="EMBL" id="PON29154.1"/>
    </source>
</evidence>
<feature type="region of interest" description="Disordered" evidence="1">
    <location>
        <begin position="35"/>
        <end position="60"/>
    </location>
</feature>
<dbReference type="RefSeq" id="XP_024406362.1">
    <property type="nucleotide sequence ID" value="XM_024548959.1"/>
</dbReference>
<gene>
    <name evidence="2" type="ORF">TGAM01_v202262</name>
</gene>
<dbReference type="EMBL" id="JPDN02000005">
    <property type="protein sequence ID" value="PON29154.1"/>
    <property type="molecule type" value="Genomic_DNA"/>
</dbReference>
<dbReference type="GeneID" id="29987232"/>